<keyword evidence="1" id="KW-1133">Transmembrane helix</keyword>
<comment type="caution">
    <text evidence="3">The sequence shown here is derived from an EMBL/GenBank/DDBJ whole genome shotgun (WGS) entry which is preliminary data.</text>
</comment>
<dbReference type="InterPro" id="IPR056119">
    <property type="entry name" value="DUF7702"/>
</dbReference>
<evidence type="ECO:0000256" key="1">
    <source>
        <dbReference type="SAM" id="Phobius"/>
    </source>
</evidence>
<evidence type="ECO:0000313" key="4">
    <source>
        <dbReference type="Proteomes" id="UP000623467"/>
    </source>
</evidence>
<dbReference type="OrthoDB" id="2560628at2759"/>
<evidence type="ECO:0000313" key="3">
    <source>
        <dbReference type="EMBL" id="KAF7367219.1"/>
    </source>
</evidence>
<keyword evidence="3" id="KW-0378">Hydrolase</keyword>
<feature type="transmembrane region" description="Helical" evidence="1">
    <location>
        <begin position="198"/>
        <end position="221"/>
    </location>
</feature>
<sequence>MPTLDKRGIIAAAQLGGYIPILVLSLFFTVRYALRRDAGFLFMSIFSAIRIAGGALIVAGELTKNPSTSLFTAAYILFHAGLAILMLSTLGFLGLAGQHTYSEYLHTTRMFVSKLYTFHYDPLTGICRAIAFFVIVAMALAIAGGILGSPVAPTQGHIGDILRKTAAALYGALYLVLVVVHIRCWADRWEMRSYRRRLLGSVLCALPVLGARVVYEILAAWSSSDLFGLQLSSNATLAMFQPVTGKWILFLALGFVCEYVVAALYMLSSTVLASQRRRRHHRH</sequence>
<gene>
    <name evidence="3" type="ORF">MSAN_00783700</name>
</gene>
<dbReference type="AlphaFoldDB" id="A0A8H6YYS3"/>
<organism evidence="3 4">
    <name type="scientific">Mycena sanguinolenta</name>
    <dbReference type="NCBI Taxonomy" id="230812"/>
    <lineage>
        <taxon>Eukaryota</taxon>
        <taxon>Fungi</taxon>
        <taxon>Dikarya</taxon>
        <taxon>Basidiomycota</taxon>
        <taxon>Agaricomycotina</taxon>
        <taxon>Agaricomycetes</taxon>
        <taxon>Agaricomycetidae</taxon>
        <taxon>Agaricales</taxon>
        <taxon>Marasmiineae</taxon>
        <taxon>Mycenaceae</taxon>
        <taxon>Mycena</taxon>
    </lineage>
</organism>
<keyword evidence="1" id="KW-0812">Transmembrane</keyword>
<dbReference type="PANTHER" id="PTHR42109:SF2">
    <property type="entry name" value="INTEGRAL MEMBRANE PROTEIN"/>
    <property type="match status" value="1"/>
</dbReference>
<dbReference type="GO" id="GO:0016787">
    <property type="term" value="F:hydrolase activity"/>
    <property type="evidence" value="ECO:0007669"/>
    <property type="project" value="UniProtKB-KW"/>
</dbReference>
<dbReference type="EMBL" id="JACAZH010000005">
    <property type="protein sequence ID" value="KAF7367219.1"/>
    <property type="molecule type" value="Genomic_DNA"/>
</dbReference>
<dbReference type="Pfam" id="PF24800">
    <property type="entry name" value="DUF7702"/>
    <property type="match status" value="1"/>
</dbReference>
<dbReference type="Proteomes" id="UP000623467">
    <property type="component" value="Unassembled WGS sequence"/>
</dbReference>
<feature type="transmembrane region" description="Helical" evidence="1">
    <location>
        <begin position="126"/>
        <end position="147"/>
    </location>
</feature>
<feature type="domain" description="DUF7702" evidence="2">
    <location>
        <begin position="4"/>
        <end position="267"/>
    </location>
</feature>
<feature type="transmembrane region" description="Helical" evidence="1">
    <location>
        <begin position="40"/>
        <end position="60"/>
    </location>
</feature>
<reference evidence="3" key="1">
    <citation type="submission" date="2020-05" db="EMBL/GenBank/DDBJ databases">
        <title>Mycena genomes resolve the evolution of fungal bioluminescence.</title>
        <authorList>
            <person name="Tsai I.J."/>
        </authorList>
    </citation>
    <scope>NUCLEOTIDE SEQUENCE</scope>
    <source>
        <strain evidence="3">160909Yilan</strain>
    </source>
</reference>
<name>A0A8H6YYS3_9AGAR</name>
<feature type="transmembrane region" description="Helical" evidence="1">
    <location>
        <begin position="72"/>
        <end position="96"/>
    </location>
</feature>
<accession>A0A8H6YYS3</accession>
<keyword evidence="1" id="KW-0472">Membrane</keyword>
<keyword evidence="4" id="KW-1185">Reference proteome</keyword>
<evidence type="ECO:0000259" key="2">
    <source>
        <dbReference type="Pfam" id="PF24800"/>
    </source>
</evidence>
<feature type="transmembrane region" description="Helical" evidence="1">
    <location>
        <begin position="12"/>
        <end position="33"/>
    </location>
</feature>
<proteinExistence type="predicted"/>
<protein>
    <submittedName>
        <fullName evidence="3">Dienelactone hydrolase family protein</fullName>
    </submittedName>
</protein>
<feature type="transmembrane region" description="Helical" evidence="1">
    <location>
        <begin position="167"/>
        <end position="186"/>
    </location>
</feature>
<feature type="transmembrane region" description="Helical" evidence="1">
    <location>
        <begin position="247"/>
        <end position="273"/>
    </location>
</feature>
<dbReference type="PANTHER" id="PTHR42109">
    <property type="entry name" value="UNPLACED GENOMIC SCAFFOLD UM_SCAF_CONTIG_1.265, WHOLE GENOME SHOTGUN SEQUENCE"/>
    <property type="match status" value="1"/>
</dbReference>